<dbReference type="InterPro" id="IPR032675">
    <property type="entry name" value="LRR_dom_sf"/>
</dbReference>
<proteinExistence type="predicted"/>
<dbReference type="Gene3D" id="3.80.10.10">
    <property type="entry name" value="Ribonuclease Inhibitor"/>
    <property type="match status" value="1"/>
</dbReference>
<dbReference type="Proteomes" id="UP001188597">
    <property type="component" value="Unassembled WGS sequence"/>
</dbReference>
<accession>A0AA88W470</accession>
<organism evidence="1 2">
    <name type="scientific">Escallonia herrerae</name>
    <dbReference type="NCBI Taxonomy" id="1293975"/>
    <lineage>
        <taxon>Eukaryota</taxon>
        <taxon>Viridiplantae</taxon>
        <taxon>Streptophyta</taxon>
        <taxon>Embryophyta</taxon>
        <taxon>Tracheophyta</taxon>
        <taxon>Spermatophyta</taxon>
        <taxon>Magnoliopsida</taxon>
        <taxon>eudicotyledons</taxon>
        <taxon>Gunneridae</taxon>
        <taxon>Pentapetalae</taxon>
        <taxon>asterids</taxon>
        <taxon>campanulids</taxon>
        <taxon>Escalloniales</taxon>
        <taxon>Escalloniaceae</taxon>
        <taxon>Escallonia</taxon>
    </lineage>
</organism>
<name>A0AA88W470_9ASTE</name>
<protein>
    <recommendedName>
        <fullName evidence="3">Disease resistance protein</fullName>
    </recommendedName>
</protein>
<reference evidence="1" key="1">
    <citation type="submission" date="2022-12" db="EMBL/GenBank/DDBJ databases">
        <title>Draft genome assemblies for two species of Escallonia (Escalloniales).</title>
        <authorList>
            <person name="Chanderbali A."/>
            <person name="Dervinis C."/>
            <person name="Anghel I."/>
            <person name="Soltis D."/>
            <person name="Soltis P."/>
            <person name="Zapata F."/>
        </authorList>
    </citation>
    <scope>NUCLEOTIDE SEQUENCE</scope>
    <source>
        <strain evidence="1">UCBG64.0493</strain>
        <tissue evidence="1">Leaf</tissue>
    </source>
</reference>
<evidence type="ECO:0000313" key="1">
    <source>
        <dbReference type="EMBL" id="KAK3016820.1"/>
    </source>
</evidence>
<gene>
    <name evidence="1" type="ORF">RJ639_006359</name>
</gene>
<comment type="caution">
    <text evidence="1">The sequence shown here is derived from an EMBL/GenBank/DDBJ whole genome shotgun (WGS) entry which is preliminary data.</text>
</comment>
<evidence type="ECO:0008006" key="3">
    <source>
        <dbReference type="Google" id="ProtNLM"/>
    </source>
</evidence>
<evidence type="ECO:0000313" key="2">
    <source>
        <dbReference type="Proteomes" id="UP001188597"/>
    </source>
</evidence>
<dbReference type="EMBL" id="JAVXUP010001043">
    <property type="protein sequence ID" value="KAK3016820.1"/>
    <property type="molecule type" value="Genomic_DNA"/>
</dbReference>
<sequence>MEEVTTEDAGVEEDAKAFPCLKTLSIRDLPELTSICHRPMAFPALERIAVIDCPKLKKLPLKVSGGNALSLSYIQESGYSNTYNASFKLISNTMRRQSKILKTHIRGATHISKGISTCVIVELQ</sequence>
<keyword evidence="2" id="KW-1185">Reference proteome</keyword>
<dbReference type="AlphaFoldDB" id="A0AA88W470"/>